<dbReference type="PANTHER" id="PTHR43133">
    <property type="entry name" value="RNA POLYMERASE ECF-TYPE SIGMA FACTO"/>
    <property type="match status" value="1"/>
</dbReference>
<feature type="domain" description="RNA polymerase sigma-70 region 2" evidence="7">
    <location>
        <begin position="26"/>
        <end position="92"/>
    </location>
</feature>
<dbReference type="PANTHER" id="PTHR43133:SF53">
    <property type="entry name" value="ECF RNA POLYMERASE SIGMA-E FACTOR"/>
    <property type="match status" value="1"/>
</dbReference>
<keyword evidence="2 6" id="KW-0805">Transcription regulation</keyword>
<evidence type="ECO:0000256" key="2">
    <source>
        <dbReference type="ARBA" id="ARBA00023015"/>
    </source>
</evidence>
<keyword evidence="3 6" id="KW-0731">Sigma factor</keyword>
<dbReference type="InterPro" id="IPR007627">
    <property type="entry name" value="RNA_pol_sigma70_r2"/>
</dbReference>
<dbReference type="InterPro" id="IPR036388">
    <property type="entry name" value="WH-like_DNA-bd_sf"/>
</dbReference>
<evidence type="ECO:0000256" key="6">
    <source>
        <dbReference type="RuleBase" id="RU000716"/>
    </source>
</evidence>
<dbReference type="InterPro" id="IPR014284">
    <property type="entry name" value="RNA_pol_sigma-70_dom"/>
</dbReference>
<dbReference type="AlphaFoldDB" id="A0A220VC54"/>
<name>A0A220VC54_9GAMM</name>
<evidence type="ECO:0000313" key="9">
    <source>
        <dbReference type="EMBL" id="ASK77870.1"/>
    </source>
</evidence>
<dbReference type="Pfam" id="PF04542">
    <property type="entry name" value="Sigma70_r2"/>
    <property type="match status" value="1"/>
</dbReference>
<evidence type="ECO:0000256" key="3">
    <source>
        <dbReference type="ARBA" id="ARBA00023082"/>
    </source>
</evidence>
<dbReference type="GO" id="GO:0003677">
    <property type="term" value="F:DNA binding"/>
    <property type="evidence" value="ECO:0007669"/>
    <property type="project" value="UniProtKB-KW"/>
</dbReference>
<dbReference type="SUPFAM" id="SSF88946">
    <property type="entry name" value="Sigma2 domain of RNA polymerase sigma factors"/>
    <property type="match status" value="1"/>
</dbReference>
<keyword evidence="5 6" id="KW-0804">Transcription</keyword>
<protein>
    <recommendedName>
        <fullName evidence="6">RNA polymerase sigma factor</fullName>
    </recommendedName>
</protein>
<dbReference type="InterPro" id="IPR013325">
    <property type="entry name" value="RNA_pol_sigma_r2"/>
</dbReference>
<dbReference type="EMBL" id="CP022355">
    <property type="protein sequence ID" value="ASK77870.1"/>
    <property type="molecule type" value="Genomic_DNA"/>
</dbReference>
<dbReference type="OrthoDB" id="9780326at2"/>
<sequence>MSKLDNNDDLLVKKAQGGNKKAFNILVIKYQNKVCNIISRYLNGDSHEIEDIAQETFIKAFRSLHNFRGDSAFYTWLYRIAINTTKNYLLSNMKKNKKSDLTIDDADVMDIPNLKEVENPENLLTTVELRNKVLSCINELSDELKTCITLREFDGLSYEEISDIVNCPVGTVRSRIFRAREFIEKSINSIG</sequence>
<dbReference type="InterPro" id="IPR013249">
    <property type="entry name" value="RNA_pol_sigma70_r4_t2"/>
</dbReference>
<dbReference type="Gene3D" id="1.10.10.10">
    <property type="entry name" value="Winged helix-like DNA-binding domain superfamily/Winged helix DNA-binding domain"/>
    <property type="match status" value="1"/>
</dbReference>
<dbReference type="InterPro" id="IPR013324">
    <property type="entry name" value="RNA_pol_sigma_r3/r4-like"/>
</dbReference>
<dbReference type="RefSeq" id="WP_089072780.1">
    <property type="nucleotide sequence ID" value="NZ_CBCSAM010000005.1"/>
</dbReference>
<reference evidence="9 10" key="1">
    <citation type="journal article" date="2016" name="Int. J. Syst. Evol. Microbiol.">
        <title>Paraphotobacterium marinum gen. nov., sp. nov., a member of the family Vibrionaceae, isolated from surface seawater.</title>
        <authorList>
            <person name="Huang Z."/>
            <person name="Dong C."/>
            <person name="Shao Z."/>
        </authorList>
    </citation>
    <scope>NUCLEOTIDE SEQUENCE [LARGE SCALE GENOMIC DNA]</scope>
    <source>
        <strain evidence="9 10">NSCS20N07D</strain>
    </source>
</reference>
<evidence type="ECO:0000259" key="8">
    <source>
        <dbReference type="Pfam" id="PF08281"/>
    </source>
</evidence>
<evidence type="ECO:0000256" key="1">
    <source>
        <dbReference type="ARBA" id="ARBA00010641"/>
    </source>
</evidence>
<dbReference type="CDD" id="cd06171">
    <property type="entry name" value="Sigma70_r4"/>
    <property type="match status" value="1"/>
</dbReference>
<dbReference type="PROSITE" id="PS01063">
    <property type="entry name" value="SIGMA70_ECF"/>
    <property type="match status" value="1"/>
</dbReference>
<accession>A0A220VC54</accession>
<dbReference type="NCBIfam" id="TIGR02937">
    <property type="entry name" value="sigma70-ECF"/>
    <property type="match status" value="1"/>
</dbReference>
<dbReference type="InterPro" id="IPR039425">
    <property type="entry name" value="RNA_pol_sigma-70-like"/>
</dbReference>
<organism evidence="9 10">
    <name type="scientific">Paraphotobacterium marinum</name>
    <dbReference type="NCBI Taxonomy" id="1755811"/>
    <lineage>
        <taxon>Bacteria</taxon>
        <taxon>Pseudomonadati</taxon>
        <taxon>Pseudomonadota</taxon>
        <taxon>Gammaproteobacteria</taxon>
        <taxon>Vibrionales</taxon>
        <taxon>Vibrionaceae</taxon>
        <taxon>Paraphotobacterium</taxon>
    </lineage>
</organism>
<feature type="domain" description="RNA polymerase sigma factor 70 region 4 type 2" evidence="8">
    <location>
        <begin position="131"/>
        <end position="182"/>
    </location>
</feature>
<dbReference type="Proteomes" id="UP000242175">
    <property type="component" value="Chromosome large"/>
</dbReference>
<dbReference type="InterPro" id="IPR014286">
    <property type="entry name" value="RNA_pol_sigma70_RpoE"/>
</dbReference>
<dbReference type="GO" id="GO:0006352">
    <property type="term" value="P:DNA-templated transcription initiation"/>
    <property type="evidence" value="ECO:0007669"/>
    <property type="project" value="InterPro"/>
</dbReference>
<evidence type="ECO:0000259" key="7">
    <source>
        <dbReference type="Pfam" id="PF04542"/>
    </source>
</evidence>
<gene>
    <name evidence="9" type="primary">rpoE</name>
    <name evidence="9" type="ORF">CF386_01780</name>
</gene>
<dbReference type="Pfam" id="PF08281">
    <property type="entry name" value="Sigma70_r4_2"/>
    <property type="match status" value="1"/>
</dbReference>
<comment type="similarity">
    <text evidence="1 6">Belongs to the sigma-70 factor family. ECF subfamily.</text>
</comment>
<dbReference type="KEGG" id="pmai:CF386_01780"/>
<evidence type="ECO:0000256" key="5">
    <source>
        <dbReference type="ARBA" id="ARBA00023163"/>
    </source>
</evidence>
<dbReference type="NCBIfam" id="TIGR02939">
    <property type="entry name" value="RpoE_Sigma70"/>
    <property type="match status" value="1"/>
</dbReference>
<keyword evidence="10" id="KW-1185">Reference proteome</keyword>
<evidence type="ECO:0000256" key="4">
    <source>
        <dbReference type="ARBA" id="ARBA00023125"/>
    </source>
</evidence>
<dbReference type="InterPro" id="IPR000838">
    <property type="entry name" value="RNA_pol_sigma70_ECF_CS"/>
</dbReference>
<dbReference type="SUPFAM" id="SSF88659">
    <property type="entry name" value="Sigma3 and sigma4 domains of RNA polymerase sigma factors"/>
    <property type="match status" value="1"/>
</dbReference>
<keyword evidence="4 6" id="KW-0238">DNA-binding</keyword>
<dbReference type="FunFam" id="1.10.1740.10:FF:000001">
    <property type="entry name" value="RNA polymerase sigma factor"/>
    <property type="match status" value="1"/>
</dbReference>
<dbReference type="GO" id="GO:0016987">
    <property type="term" value="F:sigma factor activity"/>
    <property type="evidence" value="ECO:0007669"/>
    <property type="project" value="UniProtKB-KW"/>
</dbReference>
<proteinExistence type="inferred from homology"/>
<dbReference type="Gene3D" id="1.10.1740.10">
    <property type="match status" value="1"/>
</dbReference>
<evidence type="ECO:0000313" key="10">
    <source>
        <dbReference type="Proteomes" id="UP000242175"/>
    </source>
</evidence>